<dbReference type="EMBL" id="DSOL01000188">
    <property type="protein sequence ID" value="HEN28294.1"/>
    <property type="molecule type" value="Genomic_DNA"/>
</dbReference>
<protein>
    <submittedName>
        <fullName evidence="1">Uncharacterized protein</fullName>
    </submittedName>
</protein>
<reference evidence="1" key="1">
    <citation type="journal article" date="2020" name="mSystems">
        <title>Genome- and Community-Level Interaction Insights into Carbon Utilization and Element Cycling Functions of Hydrothermarchaeota in Hydrothermal Sediment.</title>
        <authorList>
            <person name="Zhou Z."/>
            <person name="Liu Y."/>
            <person name="Xu W."/>
            <person name="Pan J."/>
            <person name="Luo Z.H."/>
            <person name="Li M."/>
        </authorList>
    </citation>
    <scope>NUCLEOTIDE SEQUENCE [LARGE SCALE GENOMIC DNA]</scope>
    <source>
        <strain evidence="1">SpSt-34</strain>
    </source>
</reference>
<name>A0A7C2P4X6_UNCW3</name>
<evidence type="ECO:0000313" key="1">
    <source>
        <dbReference type="EMBL" id="HEN28294.1"/>
    </source>
</evidence>
<organism evidence="1">
    <name type="scientific">candidate division WOR-3 bacterium</name>
    <dbReference type="NCBI Taxonomy" id="2052148"/>
    <lineage>
        <taxon>Bacteria</taxon>
        <taxon>Bacteria division WOR-3</taxon>
    </lineage>
</organism>
<proteinExistence type="predicted"/>
<dbReference type="AlphaFoldDB" id="A0A7C2P4X6"/>
<comment type="caution">
    <text evidence="1">The sequence shown here is derived from an EMBL/GenBank/DDBJ whole genome shotgun (WGS) entry which is preliminary data.</text>
</comment>
<accession>A0A7C2P4X6</accession>
<sequence>MGKEEWERMSIDAVNIIASPTGNYFALITNPFGFSYDGKEFCYWEYDEKSKFSLCMLPDRFLRDEGQKTLLSEILCKSI</sequence>
<gene>
    <name evidence="1" type="ORF">ENQ77_06570</name>
</gene>